<dbReference type="InterPro" id="IPR000182">
    <property type="entry name" value="GNAT_dom"/>
</dbReference>
<dbReference type="OrthoDB" id="3771710at2"/>
<dbReference type="PROSITE" id="PS51186">
    <property type="entry name" value="GNAT"/>
    <property type="match status" value="1"/>
</dbReference>
<gene>
    <name evidence="2" type="ORF">KDA_41960</name>
</gene>
<reference evidence="3" key="1">
    <citation type="submission" date="2018-12" db="EMBL/GenBank/DDBJ databases">
        <title>Tengunoibacter tsumagoiensis gen. nov., sp. nov., Dictyobacter kobayashii sp. nov., D. alpinus sp. nov., and D. joshuensis sp. nov. and description of Dictyobacteraceae fam. nov. within the order Ktedonobacterales isolated from Tengu-no-mugimeshi.</title>
        <authorList>
            <person name="Wang C.M."/>
            <person name="Zheng Y."/>
            <person name="Sakai Y."/>
            <person name="Toyoda A."/>
            <person name="Minakuchi Y."/>
            <person name="Abe K."/>
            <person name="Yokota A."/>
            <person name="Yabe S."/>
        </authorList>
    </citation>
    <scope>NUCLEOTIDE SEQUENCE [LARGE SCALE GENOMIC DNA]</scope>
    <source>
        <strain evidence="3">Uno16</strain>
    </source>
</reference>
<keyword evidence="2" id="KW-0808">Transferase</keyword>
<comment type="caution">
    <text evidence="2">The sequence shown here is derived from an EMBL/GenBank/DDBJ whole genome shotgun (WGS) entry which is preliminary data.</text>
</comment>
<evidence type="ECO:0000259" key="1">
    <source>
        <dbReference type="PROSITE" id="PS51186"/>
    </source>
</evidence>
<dbReference type="Proteomes" id="UP000287171">
    <property type="component" value="Unassembled WGS sequence"/>
</dbReference>
<organism evidence="2 3">
    <name type="scientific">Dictyobacter alpinus</name>
    <dbReference type="NCBI Taxonomy" id="2014873"/>
    <lineage>
        <taxon>Bacteria</taxon>
        <taxon>Bacillati</taxon>
        <taxon>Chloroflexota</taxon>
        <taxon>Ktedonobacteria</taxon>
        <taxon>Ktedonobacterales</taxon>
        <taxon>Dictyobacteraceae</taxon>
        <taxon>Dictyobacter</taxon>
    </lineage>
</organism>
<protein>
    <submittedName>
        <fullName evidence="2">N-acetyltransferase</fullName>
    </submittedName>
</protein>
<dbReference type="EMBL" id="BIFT01000001">
    <property type="protein sequence ID" value="GCE28712.1"/>
    <property type="molecule type" value="Genomic_DNA"/>
</dbReference>
<dbReference type="SUPFAM" id="SSF55729">
    <property type="entry name" value="Acyl-CoA N-acyltransferases (Nat)"/>
    <property type="match status" value="1"/>
</dbReference>
<dbReference type="Gene3D" id="3.40.630.30">
    <property type="match status" value="1"/>
</dbReference>
<sequence>MLDKSIEALRVILKRNPGTPLPPVALPPGYSFVTYEPGDEQAWAEIETSAGTFNNVEEGVKFFRQEFGPFYNELRRRVLFIQKDDGEKVANFMAWWGYTGQRRYPFMRWVSVKFAYQGLGLGKAIIAEGVRLMVEIEGDCVMYIPTLTWSYQAIKLFRWAGFELDTTEIAPGGYRNQTAQALLLIGDRI</sequence>
<evidence type="ECO:0000313" key="3">
    <source>
        <dbReference type="Proteomes" id="UP000287171"/>
    </source>
</evidence>
<proteinExistence type="predicted"/>
<dbReference type="Pfam" id="PF00583">
    <property type="entry name" value="Acetyltransf_1"/>
    <property type="match status" value="1"/>
</dbReference>
<evidence type="ECO:0000313" key="2">
    <source>
        <dbReference type="EMBL" id="GCE28712.1"/>
    </source>
</evidence>
<accession>A0A402BBN3</accession>
<dbReference type="RefSeq" id="WP_126628895.1">
    <property type="nucleotide sequence ID" value="NZ_BIFT01000001.1"/>
</dbReference>
<dbReference type="GO" id="GO:0016747">
    <property type="term" value="F:acyltransferase activity, transferring groups other than amino-acyl groups"/>
    <property type="evidence" value="ECO:0007669"/>
    <property type="project" value="InterPro"/>
</dbReference>
<dbReference type="AlphaFoldDB" id="A0A402BBN3"/>
<keyword evidence="3" id="KW-1185">Reference proteome</keyword>
<dbReference type="InterPro" id="IPR016181">
    <property type="entry name" value="Acyl_CoA_acyltransferase"/>
</dbReference>
<name>A0A402BBN3_9CHLR</name>
<feature type="domain" description="N-acetyltransferase" evidence="1">
    <location>
        <begin position="30"/>
        <end position="189"/>
    </location>
</feature>
<dbReference type="CDD" id="cd04301">
    <property type="entry name" value="NAT_SF"/>
    <property type="match status" value="1"/>
</dbReference>